<keyword evidence="3" id="KW-1185">Reference proteome</keyword>
<protein>
    <submittedName>
        <fullName evidence="2">Cupin domain-containing protein</fullName>
    </submittedName>
</protein>
<sequence>MPIVQAVDAPTFTLGQATFTGLAAPSRGARETCVWRTRAEPGGAGAEHWFDREEILVVLSGAAVARLGGVETRVEAGGAIIVPAGCRFAVTAEGGAAVEMLAVLPVGAKAHMVENGEPFVPPMAM</sequence>
<accession>A0A1G8ZQM5</accession>
<dbReference type="Proteomes" id="UP000199155">
    <property type="component" value="Unassembled WGS sequence"/>
</dbReference>
<proteinExistence type="predicted"/>
<evidence type="ECO:0000313" key="3">
    <source>
        <dbReference type="Proteomes" id="UP000199155"/>
    </source>
</evidence>
<dbReference type="InterPro" id="IPR011051">
    <property type="entry name" value="RmlC_Cupin_sf"/>
</dbReference>
<dbReference type="Gene3D" id="2.60.120.10">
    <property type="entry name" value="Jelly Rolls"/>
    <property type="match status" value="1"/>
</dbReference>
<evidence type="ECO:0000313" key="2">
    <source>
        <dbReference type="EMBL" id="SDK17399.1"/>
    </source>
</evidence>
<dbReference type="RefSeq" id="WP_176953772.1">
    <property type="nucleotide sequence ID" value="NZ_FNFF01000005.1"/>
</dbReference>
<dbReference type="Pfam" id="PF07883">
    <property type="entry name" value="Cupin_2"/>
    <property type="match status" value="1"/>
</dbReference>
<evidence type="ECO:0000259" key="1">
    <source>
        <dbReference type="Pfam" id="PF07883"/>
    </source>
</evidence>
<organism evidence="2 3">
    <name type="scientific">Streptomyces indicus</name>
    <dbReference type="NCBI Taxonomy" id="417292"/>
    <lineage>
        <taxon>Bacteria</taxon>
        <taxon>Bacillati</taxon>
        <taxon>Actinomycetota</taxon>
        <taxon>Actinomycetes</taxon>
        <taxon>Kitasatosporales</taxon>
        <taxon>Streptomycetaceae</taxon>
        <taxon>Streptomyces</taxon>
    </lineage>
</organism>
<gene>
    <name evidence="2" type="ORF">SAMN05421806_105136</name>
</gene>
<dbReference type="EMBL" id="FNFF01000005">
    <property type="protein sequence ID" value="SDK17399.1"/>
    <property type="molecule type" value="Genomic_DNA"/>
</dbReference>
<dbReference type="InterPro" id="IPR014710">
    <property type="entry name" value="RmlC-like_jellyroll"/>
</dbReference>
<name>A0A1G8ZQM5_9ACTN</name>
<dbReference type="SUPFAM" id="SSF51182">
    <property type="entry name" value="RmlC-like cupins"/>
    <property type="match status" value="1"/>
</dbReference>
<reference evidence="2 3" key="1">
    <citation type="submission" date="2016-10" db="EMBL/GenBank/DDBJ databases">
        <authorList>
            <person name="de Groot N.N."/>
        </authorList>
    </citation>
    <scope>NUCLEOTIDE SEQUENCE [LARGE SCALE GENOMIC DNA]</scope>
    <source>
        <strain evidence="2 3">CGMCC 4.5727</strain>
    </source>
</reference>
<dbReference type="STRING" id="417292.SAMN05421806_105136"/>
<feature type="domain" description="Cupin type-2" evidence="1">
    <location>
        <begin position="38"/>
        <end position="103"/>
    </location>
</feature>
<dbReference type="InterPro" id="IPR013096">
    <property type="entry name" value="Cupin_2"/>
</dbReference>
<dbReference type="AlphaFoldDB" id="A0A1G8ZQM5"/>